<dbReference type="PANTHER" id="PTHR22999">
    <property type="entry name" value="PX SERINE/THREONINE KINASE PXK"/>
    <property type="match status" value="1"/>
</dbReference>
<evidence type="ECO:0000256" key="5">
    <source>
        <dbReference type="ARBA" id="ARBA00023136"/>
    </source>
</evidence>
<keyword evidence="5" id="KW-0472">Membrane</keyword>
<feature type="compositionally biased region" description="Basic and acidic residues" evidence="10">
    <location>
        <begin position="497"/>
        <end position="513"/>
    </location>
</feature>
<evidence type="ECO:0000313" key="14">
    <source>
        <dbReference type="EMBL" id="KAK9693344.1"/>
    </source>
</evidence>
<dbReference type="InterPro" id="IPR051837">
    <property type="entry name" value="SortingNexin/PXDomain-PKLike"/>
</dbReference>
<evidence type="ECO:0000256" key="9">
    <source>
        <dbReference type="ARBA" id="ARBA00076739"/>
    </source>
</evidence>
<evidence type="ECO:0000259" key="13">
    <source>
        <dbReference type="PROSITE" id="PS51082"/>
    </source>
</evidence>
<evidence type="ECO:0000259" key="12">
    <source>
        <dbReference type="PROSITE" id="PS50195"/>
    </source>
</evidence>
<dbReference type="InterPro" id="IPR037903">
    <property type="entry name" value="MONaKA_PX"/>
</dbReference>
<evidence type="ECO:0000256" key="7">
    <source>
        <dbReference type="ARBA" id="ARBA00054468"/>
    </source>
</evidence>
<dbReference type="GO" id="GO:0005770">
    <property type="term" value="C:late endosome"/>
    <property type="evidence" value="ECO:0007669"/>
    <property type="project" value="TreeGrafter"/>
</dbReference>
<dbReference type="GO" id="GO:0005769">
    <property type="term" value="C:early endosome"/>
    <property type="evidence" value="ECO:0007669"/>
    <property type="project" value="TreeGrafter"/>
</dbReference>
<keyword evidence="3" id="KW-1003">Cell membrane</keyword>
<accession>A0AAW1IU88</accession>
<dbReference type="InterPro" id="IPR001683">
    <property type="entry name" value="PX_dom"/>
</dbReference>
<dbReference type="AlphaFoldDB" id="A0AAW1IU88"/>
<dbReference type="PANTHER" id="PTHR22999:SF40">
    <property type="entry name" value="PX DOMAIN-CONTAINING PROTEIN KINASE-LIKE PROTEIN"/>
    <property type="match status" value="1"/>
</dbReference>
<dbReference type="InterPro" id="IPR036871">
    <property type="entry name" value="PX_dom_sf"/>
</dbReference>
<dbReference type="EMBL" id="JASPKY010000545">
    <property type="protein sequence ID" value="KAK9693344.1"/>
    <property type="molecule type" value="Genomic_DNA"/>
</dbReference>
<proteinExistence type="predicted"/>
<gene>
    <name evidence="14" type="ORF">QE152_g34267</name>
</gene>
<evidence type="ECO:0000256" key="3">
    <source>
        <dbReference type="ARBA" id="ARBA00022475"/>
    </source>
</evidence>
<dbReference type="InterPro" id="IPR003124">
    <property type="entry name" value="WH2_dom"/>
</dbReference>
<dbReference type="SMART" id="SM00220">
    <property type="entry name" value="S_TKc"/>
    <property type="match status" value="1"/>
</dbReference>
<sequence length="601" mass="68142">MAIFEKQASNKVLIDDTESISCVIENWFNTNGHTEFVIRVQRGPFSDRTWRIHKRYNDFVKLHSQLQASGLPLTLPPKKIIGNMDPEFISERQQGLQKYLNSIVMNPILVSSLPARSFIDPANYCQPFRELALQHVSLALRGEVGWEVVSPLTEIGWRLRKHYYHVRSKNAPKEEFWASWIDYGPDRHLDDKDMHAVFKSLSQIQHPYIYPIELCLCTDIGALVVRTSHKNGSLRDIICGVKPKQSFLKKYGNPKGHKPLEISQIALYGRQILEVLKFLHDKALPYGHLHTGNIIIDNDRVKLLDIENGVLGVPSFYRPYFMQHKRIFSMQSIDVYCFGHTLYEMTFGAPLHESIVDSYPADCQQLLKSVLDSILSPEACKAGLPTIEDLLHHPFFSTIVLTLQPTDRAHLKIPNSTKEQLKKVTSLLEERLKEEQKMVRSQKRLVRVQEMMSSEEERKKQRSKLKQEQKMAKEKQRQKTLEEKDEKDKLNGVTNGDRAESVNSEEKDEKDKLNGVTNGDRAESVNSSSTTGTATPPSMTGGSNVPTPPPAPPLVVPPPPPPPLTNGNVTSPTLSASNERSALLSSICNFNKTKLRKTTVK</sequence>
<comment type="subcellular location">
    <subcellularLocation>
        <location evidence="1">Cell membrane</location>
        <topology evidence="1">Peripheral membrane protein</topology>
    </subcellularLocation>
    <subcellularLocation>
        <location evidence="2">Cytoplasm</location>
    </subcellularLocation>
</comment>
<comment type="function">
    <text evidence="7">Binds to and modulates brain Na,K-ATPase subunits ATP1B1 and ATP1B3 and may thereby participate in the regulation of electrical excitability and synaptic transmission. May not display kinase activity.</text>
</comment>
<feature type="domain" description="Protein kinase" evidence="11">
    <location>
        <begin position="133"/>
        <end position="452"/>
    </location>
</feature>
<dbReference type="GO" id="GO:0006622">
    <property type="term" value="P:protein targeting to lysosome"/>
    <property type="evidence" value="ECO:0007669"/>
    <property type="project" value="TreeGrafter"/>
</dbReference>
<dbReference type="InterPro" id="IPR000719">
    <property type="entry name" value="Prot_kinase_dom"/>
</dbReference>
<comment type="caution">
    <text evidence="14">The sequence shown here is derived from an EMBL/GenBank/DDBJ whole genome shotgun (WGS) entry which is preliminary data.</text>
</comment>
<name>A0AAW1IU88_POPJA</name>
<dbReference type="GO" id="GO:0005524">
    <property type="term" value="F:ATP binding"/>
    <property type="evidence" value="ECO:0007669"/>
    <property type="project" value="InterPro"/>
</dbReference>
<evidence type="ECO:0000259" key="11">
    <source>
        <dbReference type="PROSITE" id="PS50011"/>
    </source>
</evidence>
<evidence type="ECO:0000256" key="6">
    <source>
        <dbReference type="ARBA" id="ARBA00023203"/>
    </source>
</evidence>
<dbReference type="GO" id="GO:0003779">
    <property type="term" value="F:actin binding"/>
    <property type="evidence" value="ECO:0007669"/>
    <property type="project" value="UniProtKB-KW"/>
</dbReference>
<dbReference type="FunFam" id="3.30.1520.10:FF:000010">
    <property type="entry name" value="PX domain-containing protein kinase-like protein isoform X6"/>
    <property type="match status" value="1"/>
</dbReference>
<dbReference type="Proteomes" id="UP001458880">
    <property type="component" value="Unassembled WGS sequence"/>
</dbReference>
<feature type="compositionally biased region" description="Pro residues" evidence="10">
    <location>
        <begin position="546"/>
        <end position="564"/>
    </location>
</feature>
<dbReference type="CDD" id="cd06871">
    <property type="entry name" value="PX_MONaKA"/>
    <property type="match status" value="1"/>
</dbReference>
<feature type="compositionally biased region" description="Low complexity" evidence="10">
    <location>
        <begin position="527"/>
        <end position="543"/>
    </location>
</feature>
<dbReference type="GO" id="GO:0043271">
    <property type="term" value="P:negative regulation of monoatomic ion transport"/>
    <property type="evidence" value="ECO:0007669"/>
    <property type="project" value="TreeGrafter"/>
</dbReference>
<feature type="domain" description="WH2" evidence="13">
    <location>
        <begin position="579"/>
        <end position="598"/>
    </location>
</feature>
<evidence type="ECO:0000256" key="10">
    <source>
        <dbReference type="SAM" id="MobiDB-lite"/>
    </source>
</evidence>
<dbReference type="Pfam" id="PF00787">
    <property type="entry name" value="PX"/>
    <property type="match status" value="1"/>
</dbReference>
<protein>
    <recommendedName>
        <fullName evidence="8">PX domain-containing protein kinase-like protein</fullName>
    </recommendedName>
    <alternativeName>
        <fullName evidence="9">Modulator of Na,K-ATPase</fullName>
    </alternativeName>
</protein>
<dbReference type="GO" id="GO:0035091">
    <property type="term" value="F:phosphatidylinositol binding"/>
    <property type="evidence" value="ECO:0007669"/>
    <property type="project" value="InterPro"/>
</dbReference>
<dbReference type="Gene3D" id="3.30.1520.10">
    <property type="entry name" value="Phox-like domain"/>
    <property type="match status" value="1"/>
</dbReference>
<dbReference type="SUPFAM" id="SSF56112">
    <property type="entry name" value="Protein kinase-like (PK-like)"/>
    <property type="match status" value="1"/>
</dbReference>
<dbReference type="FunFam" id="1.10.510.10:FF:000830">
    <property type="entry name" value="PX domain-containing serine/threonine kinase"/>
    <property type="match status" value="1"/>
</dbReference>
<evidence type="ECO:0000256" key="4">
    <source>
        <dbReference type="ARBA" id="ARBA00022490"/>
    </source>
</evidence>
<dbReference type="PROSITE" id="PS51082">
    <property type="entry name" value="WH2"/>
    <property type="match status" value="1"/>
</dbReference>
<dbReference type="PROSITE" id="PS50195">
    <property type="entry name" value="PX"/>
    <property type="match status" value="1"/>
</dbReference>
<evidence type="ECO:0000256" key="2">
    <source>
        <dbReference type="ARBA" id="ARBA00004496"/>
    </source>
</evidence>
<keyword evidence="15" id="KW-1185">Reference proteome</keyword>
<dbReference type="PROSITE" id="PS50011">
    <property type="entry name" value="PROTEIN_KINASE_DOM"/>
    <property type="match status" value="1"/>
</dbReference>
<organism evidence="14 15">
    <name type="scientific">Popillia japonica</name>
    <name type="common">Japanese beetle</name>
    <dbReference type="NCBI Taxonomy" id="7064"/>
    <lineage>
        <taxon>Eukaryota</taxon>
        <taxon>Metazoa</taxon>
        <taxon>Ecdysozoa</taxon>
        <taxon>Arthropoda</taxon>
        <taxon>Hexapoda</taxon>
        <taxon>Insecta</taxon>
        <taxon>Pterygota</taxon>
        <taxon>Neoptera</taxon>
        <taxon>Endopterygota</taxon>
        <taxon>Coleoptera</taxon>
        <taxon>Polyphaga</taxon>
        <taxon>Scarabaeiformia</taxon>
        <taxon>Scarabaeidae</taxon>
        <taxon>Rutelinae</taxon>
        <taxon>Popillia</taxon>
    </lineage>
</organism>
<feature type="domain" description="PX" evidence="12">
    <location>
        <begin position="14"/>
        <end position="126"/>
    </location>
</feature>
<evidence type="ECO:0000256" key="8">
    <source>
        <dbReference type="ARBA" id="ARBA00069935"/>
    </source>
</evidence>
<evidence type="ECO:0000256" key="1">
    <source>
        <dbReference type="ARBA" id="ARBA00004202"/>
    </source>
</evidence>
<dbReference type="GO" id="GO:0045022">
    <property type="term" value="P:early endosome to late endosome transport"/>
    <property type="evidence" value="ECO:0007669"/>
    <property type="project" value="TreeGrafter"/>
</dbReference>
<dbReference type="InterPro" id="IPR011009">
    <property type="entry name" value="Kinase-like_dom_sf"/>
</dbReference>
<dbReference type="Gene3D" id="1.10.510.10">
    <property type="entry name" value="Transferase(Phosphotransferase) domain 1"/>
    <property type="match status" value="1"/>
</dbReference>
<feature type="region of interest" description="Disordered" evidence="10">
    <location>
        <begin position="449"/>
        <end position="577"/>
    </location>
</feature>
<dbReference type="GO" id="GO:0005886">
    <property type="term" value="C:plasma membrane"/>
    <property type="evidence" value="ECO:0007669"/>
    <property type="project" value="UniProtKB-SubCell"/>
</dbReference>
<keyword evidence="6" id="KW-0009">Actin-binding</keyword>
<evidence type="ECO:0000313" key="15">
    <source>
        <dbReference type="Proteomes" id="UP001458880"/>
    </source>
</evidence>
<dbReference type="GO" id="GO:0008333">
    <property type="term" value="P:endosome to lysosome transport"/>
    <property type="evidence" value="ECO:0007669"/>
    <property type="project" value="TreeGrafter"/>
</dbReference>
<dbReference type="SUPFAM" id="SSF64268">
    <property type="entry name" value="PX domain"/>
    <property type="match status" value="1"/>
</dbReference>
<dbReference type="GO" id="GO:0004672">
    <property type="term" value="F:protein kinase activity"/>
    <property type="evidence" value="ECO:0007669"/>
    <property type="project" value="InterPro"/>
</dbReference>
<dbReference type="SMART" id="SM00312">
    <property type="entry name" value="PX"/>
    <property type="match status" value="1"/>
</dbReference>
<keyword evidence="4" id="KW-0963">Cytoplasm</keyword>
<feature type="compositionally biased region" description="Polar residues" evidence="10">
    <location>
        <begin position="566"/>
        <end position="577"/>
    </location>
</feature>
<reference evidence="14 15" key="1">
    <citation type="journal article" date="2024" name="BMC Genomics">
        <title>De novo assembly and annotation of Popillia japonica's genome with initial clues to its potential as an invasive pest.</title>
        <authorList>
            <person name="Cucini C."/>
            <person name="Boschi S."/>
            <person name="Funari R."/>
            <person name="Cardaioli E."/>
            <person name="Iannotti N."/>
            <person name="Marturano G."/>
            <person name="Paoli F."/>
            <person name="Bruttini M."/>
            <person name="Carapelli A."/>
            <person name="Frati F."/>
            <person name="Nardi F."/>
        </authorList>
    </citation>
    <scope>NUCLEOTIDE SEQUENCE [LARGE SCALE GENOMIC DNA]</scope>
    <source>
        <strain evidence="14">DMR45628</strain>
    </source>
</reference>
<feature type="compositionally biased region" description="Basic and acidic residues" evidence="10">
    <location>
        <begin position="455"/>
        <end position="490"/>
    </location>
</feature>